<dbReference type="PANTHER" id="PTHR47691">
    <property type="entry name" value="REGULATOR-RELATED"/>
    <property type="match status" value="1"/>
</dbReference>
<dbReference type="InterPro" id="IPR007111">
    <property type="entry name" value="NACHT_NTPase"/>
</dbReference>
<dbReference type="AlphaFoldDB" id="A0A6A4I8D6"/>
<evidence type="ECO:0000313" key="2">
    <source>
        <dbReference type="EMBL" id="KAE9406866.1"/>
    </source>
</evidence>
<dbReference type="OrthoDB" id="621413at2759"/>
<dbReference type="InterPro" id="IPR027417">
    <property type="entry name" value="P-loop_NTPase"/>
</dbReference>
<dbReference type="Proteomes" id="UP000799118">
    <property type="component" value="Unassembled WGS sequence"/>
</dbReference>
<keyword evidence="3" id="KW-1185">Reference proteome</keyword>
<accession>A0A6A4I8D6</accession>
<dbReference type="InterPro" id="IPR019734">
    <property type="entry name" value="TPR_rpt"/>
</dbReference>
<dbReference type="Pfam" id="PF05729">
    <property type="entry name" value="NACHT"/>
    <property type="match status" value="1"/>
</dbReference>
<dbReference type="Gene3D" id="1.25.40.10">
    <property type="entry name" value="Tetratricopeptide repeat domain"/>
    <property type="match status" value="2"/>
</dbReference>
<dbReference type="InterPro" id="IPR011990">
    <property type="entry name" value="TPR-like_helical_dom_sf"/>
</dbReference>
<reference evidence="2" key="1">
    <citation type="journal article" date="2019" name="Environ. Microbiol.">
        <title>Fungal ecological strategies reflected in gene transcription - a case study of two litter decomposers.</title>
        <authorList>
            <person name="Barbi F."/>
            <person name="Kohler A."/>
            <person name="Barry K."/>
            <person name="Baskaran P."/>
            <person name="Daum C."/>
            <person name="Fauchery L."/>
            <person name="Ihrmark K."/>
            <person name="Kuo A."/>
            <person name="LaButti K."/>
            <person name="Lipzen A."/>
            <person name="Morin E."/>
            <person name="Grigoriev I.V."/>
            <person name="Henrissat B."/>
            <person name="Lindahl B."/>
            <person name="Martin F."/>
        </authorList>
    </citation>
    <scope>NUCLEOTIDE SEQUENCE</scope>
    <source>
        <strain evidence="2">JB14</strain>
    </source>
</reference>
<protein>
    <submittedName>
        <fullName evidence="2">TPR-like protein</fullName>
    </submittedName>
</protein>
<evidence type="ECO:0000259" key="1">
    <source>
        <dbReference type="Pfam" id="PF05729"/>
    </source>
</evidence>
<dbReference type="Pfam" id="PF13424">
    <property type="entry name" value="TPR_12"/>
    <property type="match status" value="2"/>
</dbReference>
<proteinExistence type="predicted"/>
<feature type="domain" description="NACHT" evidence="1">
    <location>
        <begin position="119"/>
        <end position="238"/>
    </location>
</feature>
<dbReference type="SUPFAM" id="SSF48452">
    <property type="entry name" value="TPR-like"/>
    <property type="match status" value="2"/>
</dbReference>
<dbReference type="SMART" id="SM00028">
    <property type="entry name" value="TPR"/>
    <property type="match status" value="7"/>
</dbReference>
<dbReference type="EMBL" id="ML769399">
    <property type="protein sequence ID" value="KAE9406866.1"/>
    <property type="molecule type" value="Genomic_DNA"/>
</dbReference>
<sequence length="871" mass="98313">MIFCIKMLRCSSNLEDIQKTLEKLAERTTFKAFWHAERDGKVLAGFKEKSNRFIALLDLQFGIEIHHLVSGGGEGRQNATITYENIKLAIPTTPGVLTGRDELVTEGVDKLCKRDQTHLAILGAGGMGKTSLALHIMEHTDVRKKFPQNRYFVPCEMLPDAPSLIQGLLQIFKLSMPEGKHGYEILETYLQSSQEPILLVLDNFETPWYSAKNQKAVQNLIEKIHDQRKVSIIITMRGAEGPGDIEWEKLGGKSGLPPLTLGAAREAFLSISPSTKESKELDTLLKELDCMPLAVLLMAQLSKRLPLEILIKNWTSSKTNMLRNGNQDSRLTSMNTSIDLSLSMVVSRDPGSTKIIPMLAYLPNGVPFWSLNVPQLSPEFGNDIAMSIMNIIDSGLIYEEGTSLRMLSPIREYVQTKHPVTQHHLDQISKFYVQLLQDLPHSKLEAQDLLELHTTNISTIFIRKFEIGPQQAHLDAIYCFAKFSKFFPQTLPMLEWALTQAWNGGEQEHINIRFLKAQIMRWMGYNQQAILEIQKIQASIDQVSSWREYFPQEVQNGWKTKTETLAKCQLEMGEIYYRIHEYPEAIEKLTDAKMLFEKIGNQLGAAQCLRSLGDAHRLQGEYPQAIEKLTDAKMLFEKIGDQQWAACCLIRLGDIYRMQHKYPQALEKLTDARIQFERIGAPLDAAQCLQGLGDLHCIQEEYPQAIKKLTDAKSQFEKIGSQLGAAQCLSNLAQIQTMQGEYSQAMEKLMDAKSQFKKIGDQVGTAECLQSLGDIHYIQGEYPQAIEKFTDAECQFKMIGNQGEVAQCLKSLGDSYFLESEYPKAREKLTNAKSLFEKIGDQDGAAQCLETLDNIHLKLSMNPTSEYVVGP</sequence>
<dbReference type="SUPFAM" id="SSF52540">
    <property type="entry name" value="P-loop containing nucleoside triphosphate hydrolases"/>
    <property type="match status" value="1"/>
</dbReference>
<name>A0A6A4I8D6_9AGAR</name>
<dbReference type="Gene3D" id="3.40.50.300">
    <property type="entry name" value="P-loop containing nucleotide triphosphate hydrolases"/>
    <property type="match status" value="1"/>
</dbReference>
<dbReference type="PANTHER" id="PTHR47691:SF3">
    <property type="entry name" value="HTH-TYPE TRANSCRIPTIONAL REGULATOR RV0890C-RELATED"/>
    <property type="match status" value="1"/>
</dbReference>
<evidence type="ECO:0000313" key="3">
    <source>
        <dbReference type="Proteomes" id="UP000799118"/>
    </source>
</evidence>
<gene>
    <name evidence="2" type="ORF">BT96DRAFT_191034</name>
</gene>
<organism evidence="2 3">
    <name type="scientific">Gymnopus androsaceus JB14</name>
    <dbReference type="NCBI Taxonomy" id="1447944"/>
    <lineage>
        <taxon>Eukaryota</taxon>
        <taxon>Fungi</taxon>
        <taxon>Dikarya</taxon>
        <taxon>Basidiomycota</taxon>
        <taxon>Agaricomycotina</taxon>
        <taxon>Agaricomycetes</taxon>
        <taxon>Agaricomycetidae</taxon>
        <taxon>Agaricales</taxon>
        <taxon>Marasmiineae</taxon>
        <taxon>Omphalotaceae</taxon>
        <taxon>Gymnopus</taxon>
    </lineage>
</organism>